<keyword evidence="3" id="KW-0805">Transcription regulation</keyword>
<feature type="compositionally biased region" description="Basic and acidic residues" evidence="7">
    <location>
        <begin position="130"/>
        <end position="139"/>
    </location>
</feature>
<evidence type="ECO:0000313" key="10">
    <source>
        <dbReference type="Proteomes" id="UP000554482"/>
    </source>
</evidence>
<keyword evidence="6" id="KW-0539">Nucleus</keyword>
<evidence type="ECO:0000313" key="9">
    <source>
        <dbReference type="EMBL" id="KAF5176278.1"/>
    </source>
</evidence>
<feature type="compositionally biased region" description="Polar residues" evidence="7">
    <location>
        <begin position="245"/>
        <end position="254"/>
    </location>
</feature>
<dbReference type="InterPro" id="IPR044827">
    <property type="entry name" value="GBF-like"/>
</dbReference>
<keyword evidence="5" id="KW-0804">Transcription</keyword>
<feature type="region of interest" description="Disordered" evidence="7">
    <location>
        <begin position="272"/>
        <end position="332"/>
    </location>
</feature>
<dbReference type="PANTHER" id="PTHR45967">
    <property type="entry name" value="G-BOX-BINDING FACTOR 3-RELATED"/>
    <property type="match status" value="1"/>
</dbReference>
<feature type="compositionally biased region" description="Basic and acidic residues" evidence="7">
    <location>
        <begin position="317"/>
        <end position="332"/>
    </location>
</feature>
<dbReference type="Pfam" id="PF00170">
    <property type="entry name" value="bZIP_1"/>
    <property type="match status" value="1"/>
</dbReference>
<dbReference type="PANTHER" id="PTHR45967:SF2">
    <property type="entry name" value="BZIP TRANSCRIPTION FACTOR 68"/>
    <property type="match status" value="1"/>
</dbReference>
<feature type="region of interest" description="Disordered" evidence="7">
    <location>
        <begin position="379"/>
        <end position="409"/>
    </location>
</feature>
<gene>
    <name evidence="9" type="ORF">FRX31_034135</name>
</gene>
<name>A0A7J6UUX3_THATH</name>
<dbReference type="OrthoDB" id="1642657at2759"/>
<dbReference type="InterPro" id="IPR012900">
    <property type="entry name" value="MFMR"/>
</dbReference>
<accession>A0A7J6UUX3</accession>
<feature type="compositionally biased region" description="Low complexity" evidence="7">
    <location>
        <begin position="214"/>
        <end position="225"/>
    </location>
</feature>
<keyword evidence="4" id="KW-0238">DNA-binding</keyword>
<evidence type="ECO:0000256" key="2">
    <source>
        <dbReference type="ARBA" id="ARBA00007163"/>
    </source>
</evidence>
<organism evidence="9 10">
    <name type="scientific">Thalictrum thalictroides</name>
    <name type="common">Rue-anemone</name>
    <name type="synonym">Anemone thalictroides</name>
    <dbReference type="NCBI Taxonomy" id="46969"/>
    <lineage>
        <taxon>Eukaryota</taxon>
        <taxon>Viridiplantae</taxon>
        <taxon>Streptophyta</taxon>
        <taxon>Embryophyta</taxon>
        <taxon>Tracheophyta</taxon>
        <taxon>Spermatophyta</taxon>
        <taxon>Magnoliopsida</taxon>
        <taxon>Ranunculales</taxon>
        <taxon>Ranunculaceae</taxon>
        <taxon>Thalictroideae</taxon>
        <taxon>Thalictrum</taxon>
    </lineage>
</organism>
<proteinExistence type="inferred from homology"/>
<dbReference type="FunFam" id="1.20.5.170:FF:000020">
    <property type="entry name" value="BZIP transcription factor"/>
    <property type="match status" value="1"/>
</dbReference>
<evidence type="ECO:0000256" key="5">
    <source>
        <dbReference type="ARBA" id="ARBA00023163"/>
    </source>
</evidence>
<comment type="similarity">
    <text evidence="2">Belongs to the bZIP family.</text>
</comment>
<feature type="compositionally biased region" description="Polar residues" evidence="7">
    <location>
        <begin position="156"/>
        <end position="166"/>
    </location>
</feature>
<dbReference type="Pfam" id="PF07777">
    <property type="entry name" value="MFMR"/>
    <property type="match status" value="1"/>
</dbReference>
<feature type="compositionally biased region" description="Basic and acidic residues" evidence="7">
    <location>
        <begin position="383"/>
        <end position="394"/>
    </location>
</feature>
<dbReference type="CDD" id="cd14702">
    <property type="entry name" value="bZIP_plant_GBF1"/>
    <property type="match status" value="1"/>
</dbReference>
<dbReference type="SUPFAM" id="SSF57959">
    <property type="entry name" value="Leucine zipper domain"/>
    <property type="match status" value="1"/>
</dbReference>
<dbReference type="Gene3D" id="1.20.5.170">
    <property type="match status" value="1"/>
</dbReference>
<evidence type="ECO:0000256" key="4">
    <source>
        <dbReference type="ARBA" id="ARBA00023125"/>
    </source>
</evidence>
<feature type="compositionally biased region" description="Basic residues" evidence="7">
    <location>
        <begin position="140"/>
        <end position="149"/>
    </location>
</feature>
<comment type="subcellular location">
    <subcellularLocation>
        <location evidence="1">Nucleus</location>
    </subcellularLocation>
</comment>
<dbReference type="Proteomes" id="UP000554482">
    <property type="component" value="Unassembled WGS sequence"/>
</dbReference>
<dbReference type="InterPro" id="IPR004827">
    <property type="entry name" value="bZIP"/>
</dbReference>
<dbReference type="SMART" id="SM00338">
    <property type="entry name" value="BRLZ"/>
    <property type="match status" value="1"/>
</dbReference>
<protein>
    <submittedName>
        <fullName evidence="9">Transcription factor</fullName>
    </submittedName>
</protein>
<dbReference type="EMBL" id="JABWDY010042987">
    <property type="protein sequence ID" value="KAF5176278.1"/>
    <property type="molecule type" value="Genomic_DNA"/>
</dbReference>
<dbReference type="GO" id="GO:0005634">
    <property type="term" value="C:nucleus"/>
    <property type="evidence" value="ECO:0007669"/>
    <property type="project" value="UniProtKB-SubCell"/>
</dbReference>
<reference evidence="9 10" key="1">
    <citation type="submission" date="2020-06" db="EMBL/GenBank/DDBJ databases">
        <title>Transcriptomic and genomic resources for Thalictrum thalictroides and T. hernandezii: Facilitating candidate gene discovery in an emerging model plant lineage.</title>
        <authorList>
            <person name="Arias T."/>
            <person name="Riano-Pachon D.M."/>
            <person name="Di Stilio V.S."/>
        </authorList>
    </citation>
    <scope>NUCLEOTIDE SEQUENCE [LARGE SCALE GENOMIC DNA]</scope>
    <source>
        <strain evidence="10">cv. WT478/WT964</strain>
        <tissue evidence="9">Leaves</tissue>
    </source>
</reference>
<keyword evidence="10" id="KW-1185">Reference proteome</keyword>
<comment type="caution">
    <text evidence="9">The sequence shown here is derived from an EMBL/GenBank/DDBJ whole genome shotgun (WGS) entry which is preliminary data.</text>
</comment>
<evidence type="ECO:0000256" key="7">
    <source>
        <dbReference type="SAM" id="MobiDB-lite"/>
    </source>
</evidence>
<dbReference type="Pfam" id="PF16596">
    <property type="entry name" value="MFMR_assoc"/>
    <property type="match status" value="1"/>
</dbReference>
<evidence type="ECO:0000259" key="8">
    <source>
        <dbReference type="PROSITE" id="PS50217"/>
    </source>
</evidence>
<feature type="compositionally biased region" description="Low complexity" evidence="7">
    <location>
        <begin position="9"/>
        <end position="21"/>
    </location>
</feature>
<feature type="region of interest" description="Disordered" evidence="7">
    <location>
        <begin position="122"/>
        <end position="254"/>
    </location>
</feature>
<evidence type="ECO:0000256" key="3">
    <source>
        <dbReference type="ARBA" id="ARBA00023015"/>
    </source>
</evidence>
<dbReference type="PROSITE" id="PS50217">
    <property type="entry name" value="BZIP"/>
    <property type="match status" value="1"/>
</dbReference>
<dbReference type="AlphaFoldDB" id="A0A7J6UUX3"/>
<sequence>MGNEENETPTKSPKPSTTTQEQPPPSSPATVFHDWASFQAYYNSAGTPPIPPPGYFHPSVASSPQAHPYMWGQHMLPPYGTPPPPYVTMYPHGGLYAHPSMPPGSHPYNPYAMLSPNGTAEASVAATSGRESESKSGEAKKKKSLKRSKGSLGSLNMITGKNNETGKASGVSNGGFSQSGESGGEGSSEGSDANSQNDSQHSEKGSADAGVQNGGTTCSVSSGVSQTFPSQAVTNPGMATPVPPNSVSGPATNLNIGMDYWGVPTPPPVATGRAKLPTVQPPGAIVPSNVVGSRDGIPSELWIQDERELKRQRRKQSNRESARRSRLRKQAEYDELAQRVESLKEENGMLRGELDRVREECEKLASENASLTERVQRQVGLDSHMDEVNGKLDSDSQAAANVDSTERDC</sequence>
<feature type="region of interest" description="Disordered" evidence="7">
    <location>
        <begin position="1"/>
        <end position="30"/>
    </location>
</feature>
<dbReference type="InterPro" id="IPR045314">
    <property type="entry name" value="bZIP_plant_GBF1"/>
</dbReference>
<dbReference type="GO" id="GO:0003700">
    <property type="term" value="F:DNA-binding transcription factor activity"/>
    <property type="evidence" value="ECO:0007669"/>
    <property type="project" value="InterPro"/>
</dbReference>
<dbReference type="InterPro" id="IPR046347">
    <property type="entry name" value="bZIP_sf"/>
</dbReference>
<dbReference type="PROSITE" id="PS00036">
    <property type="entry name" value="BZIP_BASIC"/>
    <property type="match status" value="1"/>
</dbReference>
<evidence type="ECO:0000256" key="6">
    <source>
        <dbReference type="ARBA" id="ARBA00023242"/>
    </source>
</evidence>
<evidence type="ECO:0000256" key="1">
    <source>
        <dbReference type="ARBA" id="ARBA00004123"/>
    </source>
</evidence>
<feature type="domain" description="BZIP" evidence="8">
    <location>
        <begin position="308"/>
        <end position="371"/>
    </location>
</feature>
<dbReference type="GO" id="GO:0000976">
    <property type="term" value="F:transcription cis-regulatory region binding"/>
    <property type="evidence" value="ECO:0007669"/>
    <property type="project" value="UniProtKB-ARBA"/>
</dbReference>